<comment type="similarity">
    <text evidence="2">Belongs to the concentrative nucleoside transporter (CNT) (TC 2.A.41) family.</text>
</comment>
<accession>A0A9D9DQA4</accession>
<dbReference type="PANTHER" id="PTHR10590:SF4">
    <property type="entry name" value="SOLUTE CARRIER FAMILY 28 MEMBER 3"/>
    <property type="match status" value="1"/>
</dbReference>
<dbReference type="Pfam" id="PF07670">
    <property type="entry name" value="Gate"/>
    <property type="match status" value="1"/>
</dbReference>
<feature type="domain" description="Concentrative nucleoside transporter C-terminal" evidence="9">
    <location>
        <begin position="202"/>
        <end position="422"/>
    </location>
</feature>
<dbReference type="PANTHER" id="PTHR10590">
    <property type="entry name" value="SODIUM/NUCLEOSIDE COTRANSPORTER"/>
    <property type="match status" value="1"/>
</dbReference>
<feature type="transmembrane region" description="Helical" evidence="7">
    <location>
        <begin position="174"/>
        <end position="196"/>
    </location>
</feature>
<comment type="caution">
    <text evidence="11">The sequence shown here is derived from an EMBL/GenBank/DDBJ whole genome shotgun (WGS) entry which is preliminary data.</text>
</comment>
<dbReference type="EMBL" id="JADIND010000052">
    <property type="protein sequence ID" value="MBO8430225.1"/>
    <property type="molecule type" value="Genomic_DNA"/>
</dbReference>
<dbReference type="GO" id="GO:0015293">
    <property type="term" value="F:symporter activity"/>
    <property type="evidence" value="ECO:0007669"/>
    <property type="project" value="TreeGrafter"/>
</dbReference>
<feature type="transmembrane region" description="Helical" evidence="7">
    <location>
        <begin position="312"/>
        <end position="328"/>
    </location>
</feature>
<evidence type="ECO:0000313" key="12">
    <source>
        <dbReference type="Proteomes" id="UP000823632"/>
    </source>
</evidence>
<evidence type="ECO:0000256" key="1">
    <source>
        <dbReference type="ARBA" id="ARBA00004651"/>
    </source>
</evidence>
<keyword evidence="5 7" id="KW-1133">Transmembrane helix</keyword>
<comment type="subcellular location">
    <subcellularLocation>
        <location evidence="1">Cell membrane</location>
        <topology evidence="1">Multi-pass membrane protein</topology>
    </subcellularLocation>
</comment>
<dbReference type="InterPro" id="IPR002668">
    <property type="entry name" value="CNT_N_dom"/>
</dbReference>
<evidence type="ECO:0000256" key="7">
    <source>
        <dbReference type="SAM" id="Phobius"/>
    </source>
</evidence>
<keyword evidence="4 7" id="KW-0812">Transmembrane</keyword>
<dbReference type="InterPro" id="IPR011657">
    <property type="entry name" value="CNT_C_dom"/>
</dbReference>
<evidence type="ECO:0000256" key="6">
    <source>
        <dbReference type="ARBA" id="ARBA00023136"/>
    </source>
</evidence>
<dbReference type="InterPro" id="IPR011642">
    <property type="entry name" value="Gate_dom"/>
</dbReference>
<evidence type="ECO:0000256" key="4">
    <source>
        <dbReference type="ARBA" id="ARBA00022692"/>
    </source>
</evidence>
<evidence type="ECO:0000256" key="3">
    <source>
        <dbReference type="ARBA" id="ARBA00022475"/>
    </source>
</evidence>
<dbReference type="GO" id="GO:0005337">
    <property type="term" value="F:nucleoside transmembrane transporter activity"/>
    <property type="evidence" value="ECO:0007669"/>
    <property type="project" value="InterPro"/>
</dbReference>
<dbReference type="AlphaFoldDB" id="A0A9D9DQA4"/>
<gene>
    <name evidence="11" type="ORF">IAC76_02445</name>
</gene>
<feature type="transmembrane region" description="Helical" evidence="7">
    <location>
        <begin position="266"/>
        <end position="292"/>
    </location>
</feature>
<dbReference type="InterPro" id="IPR008276">
    <property type="entry name" value="C_nuclsd_transpt"/>
</dbReference>
<organism evidence="11 12">
    <name type="scientific">Candidatus Scatousia excrementipullorum</name>
    <dbReference type="NCBI Taxonomy" id="2840936"/>
    <lineage>
        <taxon>Bacteria</taxon>
        <taxon>Candidatus Scatousia</taxon>
    </lineage>
</organism>
<protein>
    <submittedName>
        <fullName evidence="11">NupC/NupG family nucleoside CNT transporter</fullName>
    </submittedName>
</protein>
<feature type="domain" description="Nucleoside transporter/FeoB GTPase Gate" evidence="10">
    <location>
        <begin position="100"/>
        <end position="197"/>
    </location>
</feature>
<reference evidence="11" key="2">
    <citation type="journal article" date="2021" name="PeerJ">
        <title>Extensive microbial diversity within the chicken gut microbiome revealed by metagenomics and culture.</title>
        <authorList>
            <person name="Gilroy R."/>
            <person name="Ravi A."/>
            <person name="Getino M."/>
            <person name="Pursley I."/>
            <person name="Horton D.L."/>
            <person name="Alikhan N.F."/>
            <person name="Baker D."/>
            <person name="Gharbi K."/>
            <person name="Hall N."/>
            <person name="Watson M."/>
            <person name="Adriaenssens E.M."/>
            <person name="Foster-Nyarko E."/>
            <person name="Jarju S."/>
            <person name="Secka A."/>
            <person name="Antonio M."/>
            <person name="Oren A."/>
            <person name="Chaudhuri R.R."/>
            <person name="La Ragione R."/>
            <person name="Hildebrand F."/>
            <person name="Pallen M.J."/>
        </authorList>
    </citation>
    <scope>NUCLEOTIDE SEQUENCE</scope>
    <source>
        <strain evidence="11">10192</strain>
    </source>
</reference>
<dbReference type="Proteomes" id="UP000823632">
    <property type="component" value="Unassembled WGS sequence"/>
</dbReference>
<dbReference type="Pfam" id="PF01773">
    <property type="entry name" value="Nucleos_tra2_N"/>
    <property type="match status" value="1"/>
</dbReference>
<feature type="transmembrane region" description="Helical" evidence="7">
    <location>
        <begin position="406"/>
        <end position="425"/>
    </location>
</feature>
<sequence>MDRFFGILGIILIFAITYLMSNNKKAINYKTVGTGFALQVLLAVFIFKVPLGRALFMGIGTFITKILDFAKEGGAFVFGSLIDNAKLGEVFGLGANIFALQLICSLIFMMILVNILYYYGIMQRVVPLFGKAMNKLMSVSGAEALSNVASAFVGQIAAQIMIRPYLPKLTRSELLASMAGSMACISAATMPIYIGLGIPAQYLLASSIMAAPGALVISKIMYPETHTPETSENITISYSKRKRPYINVFDAISAGASEGMKVAINVVAMILALVALVAMIDWFLGGLGVFIVKYMHINFASFDLTQLSLKMILGKIFAVFAFFMGVPLKEATTVGSLMGTKLVLNEMVAYVDLMNLPQALSEKSFLIASFALCSFGNFGSIAIQLGGIGELAPNQRKNLARLGVRALIAGTLTCYMSAAIVGVLFN</sequence>
<feature type="transmembrane region" description="Helical" evidence="7">
    <location>
        <begin position="140"/>
        <end position="162"/>
    </location>
</feature>
<feature type="transmembrane region" description="Helical" evidence="7">
    <location>
        <begin position="90"/>
        <end position="119"/>
    </location>
</feature>
<reference evidence="11" key="1">
    <citation type="submission" date="2020-10" db="EMBL/GenBank/DDBJ databases">
        <authorList>
            <person name="Gilroy R."/>
        </authorList>
    </citation>
    <scope>NUCLEOTIDE SEQUENCE</scope>
    <source>
        <strain evidence="11">10192</strain>
    </source>
</reference>
<evidence type="ECO:0000259" key="10">
    <source>
        <dbReference type="Pfam" id="PF07670"/>
    </source>
</evidence>
<feature type="transmembrane region" description="Helical" evidence="7">
    <location>
        <begin position="27"/>
        <end position="47"/>
    </location>
</feature>
<dbReference type="Pfam" id="PF07662">
    <property type="entry name" value="Nucleos_tra2_C"/>
    <property type="match status" value="1"/>
</dbReference>
<evidence type="ECO:0000313" key="11">
    <source>
        <dbReference type="EMBL" id="MBO8430225.1"/>
    </source>
</evidence>
<dbReference type="GO" id="GO:0005886">
    <property type="term" value="C:plasma membrane"/>
    <property type="evidence" value="ECO:0007669"/>
    <property type="project" value="UniProtKB-SubCell"/>
</dbReference>
<feature type="domain" description="Concentrative nucleoside transporter N-terminal" evidence="8">
    <location>
        <begin position="8"/>
        <end position="81"/>
    </location>
</feature>
<name>A0A9D9DQA4_9BACT</name>
<evidence type="ECO:0000259" key="8">
    <source>
        <dbReference type="Pfam" id="PF01773"/>
    </source>
</evidence>
<feature type="transmembrane region" description="Helical" evidence="7">
    <location>
        <begin position="364"/>
        <end position="385"/>
    </location>
</feature>
<keyword evidence="3" id="KW-1003">Cell membrane</keyword>
<keyword evidence="6 7" id="KW-0472">Membrane</keyword>
<evidence type="ECO:0000259" key="9">
    <source>
        <dbReference type="Pfam" id="PF07662"/>
    </source>
</evidence>
<proteinExistence type="inferred from homology"/>
<evidence type="ECO:0000256" key="5">
    <source>
        <dbReference type="ARBA" id="ARBA00022989"/>
    </source>
</evidence>
<evidence type="ECO:0000256" key="2">
    <source>
        <dbReference type="ARBA" id="ARBA00009033"/>
    </source>
</evidence>
<feature type="transmembrane region" description="Helical" evidence="7">
    <location>
        <begin position="5"/>
        <end position="21"/>
    </location>
</feature>